<keyword evidence="3" id="KW-0813">Transport</keyword>
<dbReference type="RefSeq" id="WP_014132568.1">
    <property type="nucleotide sequence ID" value="NC_016078.1"/>
</dbReference>
<feature type="chain" id="PRO_5003467496" evidence="6">
    <location>
        <begin position="23"/>
        <end position="322"/>
    </location>
</feature>
<evidence type="ECO:0000256" key="3">
    <source>
        <dbReference type="ARBA" id="ARBA00022448"/>
    </source>
</evidence>
<evidence type="ECO:0000256" key="2">
    <source>
        <dbReference type="ARBA" id="ARBA00008814"/>
    </source>
</evidence>
<feature type="signal peptide" evidence="6">
    <location>
        <begin position="1"/>
        <end position="22"/>
    </location>
</feature>
<dbReference type="InterPro" id="IPR051313">
    <property type="entry name" value="Bact_iron-sidero_bind"/>
</dbReference>
<dbReference type="STRING" id="1082931.KKY_3437"/>
<evidence type="ECO:0000313" key="9">
    <source>
        <dbReference type="Proteomes" id="UP000008850"/>
    </source>
</evidence>
<evidence type="ECO:0000256" key="4">
    <source>
        <dbReference type="ARBA" id="ARBA00022496"/>
    </source>
</evidence>
<organism evidence="8 9">
    <name type="scientific">Pelagibacterium halotolerans (strain DSM 22347 / JCM 15775 / CGMCC 1.7692 / B2)</name>
    <dbReference type="NCBI Taxonomy" id="1082931"/>
    <lineage>
        <taxon>Bacteria</taxon>
        <taxon>Pseudomonadati</taxon>
        <taxon>Pseudomonadota</taxon>
        <taxon>Alphaproteobacteria</taxon>
        <taxon>Hyphomicrobiales</taxon>
        <taxon>Devosiaceae</taxon>
        <taxon>Pelagibacterium</taxon>
    </lineage>
</organism>
<evidence type="ECO:0000259" key="7">
    <source>
        <dbReference type="PROSITE" id="PS50983"/>
    </source>
</evidence>
<feature type="domain" description="Fe/B12 periplasmic-binding" evidence="7">
    <location>
        <begin position="44"/>
        <end position="318"/>
    </location>
</feature>
<dbReference type="EMBL" id="CP003075">
    <property type="protein sequence ID" value="AEQ53424.1"/>
    <property type="molecule type" value="Genomic_DNA"/>
</dbReference>
<comment type="subcellular location">
    <subcellularLocation>
        <location evidence="1">Cell envelope</location>
    </subcellularLocation>
</comment>
<reference evidence="8 9" key="1">
    <citation type="journal article" date="2012" name="J. Bacteriol.">
        <title>Complete genome sequence of Pelagibacterium halotolerans B2T.</title>
        <authorList>
            <person name="Huo Y.Y."/>
            <person name="Cheng H."/>
            <person name="Han X.F."/>
            <person name="Jiang X.W."/>
            <person name="Sun C."/>
            <person name="Zhang X.Q."/>
            <person name="Zhu X.F."/>
            <person name="Liu Y.F."/>
            <person name="Li P.F."/>
            <person name="Ni P.X."/>
            <person name="Wu M."/>
        </authorList>
    </citation>
    <scope>NUCLEOTIDE SEQUENCE [LARGE SCALE GENOMIC DNA]</scope>
    <source>
        <strain evidence="9">DSM 22347 / JCM 15775 / CGMCC 1.7692 / B2</strain>
    </source>
</reference>
<dbReference type="InterPro" id="IPR002491">
    <property type="entry name" value="ABC_transptr_periplasmic_BD"/>
</dbReference>
<dbReference type="PANTHER" id="PTHR30532">
    <property type="entry name" value="IRON III DICITRATE-BINDING PERIPLASMIC PROTEIN"/>
    <property type="match status" value="1"/>
</dbReference>
<protein>
    <submittedName>
        <fullName evidence="8">Iron ABC transporter, substrate binding protein</fullName>
    </submittedName>
</protein>
<dbReference type="Proteomes" id="UP000008850">
    <property type="component" value="Chromosome"/>
</dbReference>
<dbReference type="SUPFAM" id="SSF53807">
    <property type="entry name" value="Helical backbone' metal receptor"/>
    <property type="match status" value="1"/>
</dbReference>
<comment type="similarity">
    <text evidence="2">Belongs to the bacterial solute-binding protein 8 family.</text>
</comment>
<keyword evidence="5 6" id="KW-0732">Signal</keyword>
<dbReference type="PROSITE" id="PS50983">
    <property type="entry name" value="FE_B12_PBP"/>
    <property type="match status" value="1"/>
</dbReference>
<dbReference type="KEGG" id="phl:KKY_3437"/>
<evidence type="ECO:0000256" key="1">
    <source>
        <dbReference type="ARBA" id="ARBA00004196"/>
    </source>
</evidence>
<evidence type="ECO:0000256" key="5">
    <source>
        <dbReference type="ARBA" id="ARBA00022729"/>
    </source>
</evidence>
<dbReference type="GO" id="GO:0030288">
    <property type="term" value="C:outer membrane-bounded periplasmic space"/>
    <property type="evidence" value="ECO:0007669"/>
    <property type="project" value="TreeGrafter"/>
</dbReference>
<evidence type="ECO:0000256" key="6">
    <source>
        <dbReference type="SAM" id="SignalP"/>
    </source>
</evidence>
<keyword evidence="4" id="KW-0410">Iron transport</keyword>
<dbReference type="HOGENOM" id="CLU_038034_1_1_5"/>
<name>G4R8L9_PELHB</name>
<proteinExistence type="inferred from homology"/>
<keyword evidence="9" id="KW-1185">Reference proteome</keyword>
<dbReference type="Gene3D" id="3.40.50.1980">
    <property type="entry name" value="Nitrogenase molybdenum iron protein domain"/>
    <property type="match status" value="2"/>
</dbReference>
<keyword evidence="4" id="KW-0406">Ion transport</keyword>
<dbReference type="AlphaFoldDB" id="G4R8L9"/>
<keyword evidence="4" id="KW-0408">Iron</keyword>
<sequence>MFDFRAALLALPLAFQGFAALAQEFPLTIEHAYGSTTIAAQPQRVLTWGWVAHDVVLDLGVVPVGLPKVSYGGDADGVSPWTREALDALGAELPPMLGEASGEVSLEAMLALDPDIILAPYSGLTEDEYSALSQFAPVIPFKTAAWQGNWQESVDVIGTALGLSERARTLIADTEALIASTAIEHPEIAGKSFLNFVNRNDGTISVRNSADPRTLLLVEAGLVSVAEDDTGSTGYTYSVSHENFAQLEADVLVAFLNTTEAAEAFFALPYIASAPHVTEGRVAVVDSEALTMAVGGAISPLSLRWGWPEFSTRLTAAAANAR</sequence>
<dbReference type="eggNOG" id="COG0614">
    <property type="taxonomic scope" value="Bacteria"/>
</dbReference>
<gene>
    <name evidence="8" type="ordered locus">KKY_3437</name>
</gene>
<dbReference type="GO" id="GO:1901678">
    <property type="term" value="P:iron coordination entity transport"/>
    <property type="evidence" value="ECO:0007669"/>
    <property type="project" value="UniProtKB-ARBA"/>
</dbReference>
<dbReference type="PANTHER" id="PTHR30532:SF24">
    <property type="entry name" value="FERRIC ENTEROBACTIN-BINDING PERIPLASMIC PROTEIN FEPB"/>
    <property type="match status" value="1"/>
</dbReference>
<evidence type="ECO:0000313" key="8">
    <source>
        <dbReference type="EMBL" id="AEQ53424.1"/>
    </source>
</evidence>
<dbReference type="Pfam" id="PF01497">
    <property type="entry name" value="Peripla_BP_2"/>
    <property type="match status" value="1"/>
</dbReference>
<accession>G4R8L9</accession>